<sequence>MFSLLKSPLLALFVGQALAGVLSERAACSTVSNVKHTFFGYPDNYPPGAGTAYNCGGRNYVAGGTGTYADPLSMASAEGEFSPCEIAYVPYLQKYVRYEDVCDTCTSDFSSGVNHIDIWTGSSTQTGGQDQINCENSLTPPESHTIIRNPASNLQADVTALYDVYSGQCGTSHVYNTFKVSDYCS</sequence>
<gene>
    <name evidence="2" type="ORF">H2200_009767</name>
</gene>
<comment type="caution">
    <text evidence="2">The sequence shown here is derived from an EMBL/GenBank/DDBJ whole genome shotgun (WGS) entry which is preliminary data.</text>
</comment>
<keyword evidence="3" id="KW-1185">Reference proteome</keyword>
<organism evidence="2 3">
    <name type="scientific">Cladophialophora chaetospira</name>
    <dbReference type="NCBI Taxonomy" id="386627"/>
    <lineage>
        <taxon>Eukaryota</taxon>
        <taxon>Fungi</taxon>
        <taxon>Dikarya</taxon>
        <taxon>Ascomycota</taxon>
        <taxon>Pezizomycotina</taxon>
        <taxon>Eurotiomycetes</taxon>
        <taxon>Chaetothyriomycetidae</taxon>
        <taxon>Chaetothyriales</taxon>
        <taxon>Herpotrichiellaceae</taxon>
        <taxon>Cladophialophora</taxon>
    </lineage>
</organism>
<name>A0AA39CF14_9EURO</name>
<feature type="chain" id="PRO_5041320030" evidence="1">
    <location>
        <begin position="20"/>
        <end position="185"/>
    </location>
</feature>
<feature type="signal peptide" evidence="1">
    <location>
        <begin position="1"/>
        <end position="19"/>
    </location>
</feature>
<dbReference type="EMBL" id="JAPDRK010000015">
    <property type="protein sequence ID" value="KAJ9605918.1"/>
    <property type="molecule type" value="Genomic_DNA"/>
</dbReference>
<keyword evidence="1" id="KW-0732">Signal</keyword>
<dbReference type="AlphaFoldDB" id="A0AA39CF14"/>
<accession>A0AA39CF14</accession>
<protein>
    <submittedName>
        <fullName evidence="2">Uncharacterized protein</fullName>
    </submittedName>
</protein>
<reference evidence="2" key="1">
    <citation type="submission" date="2022-10" db="EMBL/GenBank/DDBJ databases">
        <title>Culturing micro-colonial fungi from biological soil crusts in the Mojave desert and describing Neophaeococcomyces mojavensis, and introducing the new genera and species Taxawa tesnikishii.</title>
        <authorList>
            <person name="Kurbessoian T."/>
            <person name="Stajich J.E."/>
        </authorList>
    </citation>
    <scope>NUCLEOTIDE SEQUENCE</scope>
    <source>
        <strain evidence="2">TK_41</strain>
    </source>
</reference>
<proteinExistence type="predicted"/>
<evidence type="ECO:0000313" key="3">
    <source>
        <dbReference type="Proteomes" id="UP001172673"/>
    </source>
</evidence>
<dbReference type="Proteomes" id="UP001172673">
    <property type="component" value="Unassembled WGS sequence"/>
</dbReference>
<evidence type="ECO:0000313" key="2">
    <source>
        <dbReference type="EMBL" id="KAJ9605918.1"/>
    </source>
</evidence>
<evidence type="ECO:0000256" key="1">
    <source>
        <dbReference type="SAM" id="SignalP"/>
    </source>
</evidence>